<evidence type="ECO:0000256" key="7">
    <source>
        <dbReference type="PIRSR" id="PIRSR610300-50"/>
    </source>
</evidence>
<feature type="compositionally biased region" description="Low complexity" evidence="10">
    <location>
        <begin position="7"/>
        <end position="22"/>
    </location>
</feature>
<dbReference type="InterPro" id="IPR014710">
    <property type="entry name" value="RmlC-like_jellyroll"/>
</dbReference>
<comment type="caution">
    <text evidence="11">The sequence shown here is derived from an EMBL/GenBank/DDBJ whole genome shotgun (WGS) entry which is preliminary data.</text>
</comment>
<protein>
    <recommendedName>
        <fullName evidence="2 9">Cysteine dioxygenase</fullName>
        <ecNumber evidence="2 9">1.13.11.20</ecNumber>
    </recommendedName>
</protein>
<evidence type="ECO:0000256" key="9">
    <source>
        <dbReference type="RuleBase" id="RU366010"/>
    </source>
</evidence>
<evidence type="ECO:0000256" key="2">
    <source>
        <dbReference type="ARBA" id="ARBA00013133"/>
    </source>
</evidence>
<evidence type="ECO:0000256" key="8">
    <source>
        <dbReference type="PIRSR" id="PIRSR610300-51"/>
    </source>
</evidence>
<dbReference type="EC" id="1.13.11.20" evidence="2 9"/>
<keyword evidence="5 9" id="KW-0560">Oxidoreductase</keyword>
<organism evidence="11 12">
    <name type="scientific">Coemansia asiatica</name>
    <dbReference type="NCBI Taxonomy" id="1052880"/>
    <lineage>
        <taxon>Eukaryota</taxon>
        <taxon>Fungi</taxon>
        <taxon>Fungi incertae sedis</taxon>
        <taxon>Zoopagomycota</taxon>
        <taxon>Kickxellomycotina</taxon>
        <taxon>Kickxellomycetes</taxon>
        <taxon>Kickxellales</taxon>
        <taxon>Kickxellaceae</taxon>
        <taxon>Coemansia</taxon>
    </lineage>
</organism>
<dbReference type="InterPro" id="IPR010300">
    <property type="entry name" value="CDO_1"/>
</dbReference>
<evidence type="ECO:0000313" key="12">
    <source>
        <dbReference type="Proteomes" id="UP001145021"/>
    </source>
</evidence>
<sequence>MSVLDQAASASSTSSNYTCSYSGNDKPQIKTMQELISSLNAAMGNQALGDDLKTVRKVKQLMQAYTSQSQDWVQHAVYHEGTRYTRNLVDDGNGKYNLLILVWGENQSSPIHDHAGSHCMMKLLAGELNENLFAWPKQSSESGNSELNLKRTAALKTNSVAYMHDNIGLHRIANASSKQKAVSLHLYSPPYQMCKSFDEKTGAAVQSSCAAERLTRLDIEPQGLGQQGSVNHPSITTIKSLRCQQETSSITSMKLCL</sequence>
<feature type="binding site" evidence="8">
    <location>
        <position position="112"/>
    </location>
    <ligand>
        <name>Fe cation</name>
        <dbReference type="ChEBI" id="CHEBI:24875"/>
        <note>catalytic</note>
    </ligand>
</feature>
<proteinExistence type="inferred from homology"/>
<dbReference type="GO" id="GO:0008198">
    <property type="term" value="F:ferrous iron binding"/>
    <property type="evidence" value="ECO:0007669"/>
    <property type="project" value="TreeGrafter"/>
</dbReference>
<dbReference type="Gene3D" id="2.60.120.10">
    <property type="entry name" value="Jelly Rolls"/>
    <property type="match status" value="1"/>
</dbReference>
<dbReference type="AlphaFoldDB" id="A0A9W8CLG1"/>
<dbReference type="EMBL" id="JANBOH010000010">
    <property type="protein sequence ID" value="KAJ1648150.1"/>
    <property type="molecule type" value="Genomic_DNA"/>
</dbReference>
<evidence type="ECO:0000256" key="6">
    <source>
        <dbReference type="ARBA" id="ARBA00023004"/>
    </source>
</evidence>
<evidence type="ECO:0000256" key="4">
    <source>
        <dbReference type="ARBA" id="ARBA00022964"/>
    </source>
</evidence>
<feature type="region of interest" description="Disordered" evidence="10">
    <location>
        <begin position="1"/>
        <end position="23"/>
    </location>
</feature>
<evidence type="ECO:0000256" key="3">
    <source>
        <dbReference type="ARBA" id="ARBA00022723"/>
    </source>
</evidence>
<keyword evidence="7" id="KW-0883">Thioether bond</keyword>
<dbReference type="Proteomes" id="UP001145021">
    <property type="component" value="Unassembled WGS sequence"/>
</dbReference>
<feature type="binding site" evidence="8">
    <location>
        <position position="114"/>
    </location>
    <ligand>
        <name>Fe cation</name>
        <dbReference type="ChEBI" id="CHEBI:24875"/>
        <note>catalytic</note>
    </ligand>
</feature>
<dbReference type="Pfam" id="PF05995">
    <property type="entry name" value="CDO_I"/>
    <property type="match status" value="1"/>
</dbReference>
<name>A0A9W8CLG1_9FUNG</name>
<dbReference type="CDD" id="cd10548">
    <property type="entry name" value="cupin_CDO"/>
    <property type="match status" value="1"/>
</dbReference>
<dbReference type="PANTHER" id="PTHR12918">
    <property type="entry name" value="CYSTEINE DIOXYGENASE"/>
    <property type="match status" value="1"/>
</dbReference>
<reference evidence="11" key="1">
    <citation type="submission" date="2022-07" db="EMBL/GenBank/DDBJ databases">
        <title>Phylogenomic reconstructions and comparative analyses of Kickxellomycotina fungi.</title>
        <authorList>
            <person name="Reynolds N.K."/>
            <person name="Stajich J.E."/>
            <person name="Barry K."/>
            <person name="Grigoriev I.V."/>
            <person name="Crous P."/>
            <person name="Smith M.E."/>
        </authorList>
    </citation>
    <scope>NUCLEOTIDE SEQUENCE</scope>
    <source>
        <strain evidence="11">NBRC 105413</strain>
    </source>
</reference>
<evidence type="ECO:0000313" key="11">
    <source>
        <dbReference type="EMBL" id="KAJ1648150.1"/>
    </source>
</evidence>
<comment type="similarity">
    <text evidence="1 9">Belongs to the cysteine dioxygenase family.</text>
</comment>
<keyword evidence="4 9" id="KW-0223">Dioxygenase</keyword>
<dbReference type="InterPro" id="IPR011051">
    <property type="entry name" value="RmlC_Cupin_sf"/>
</dbReference>
<gene>
    <name evidence="11" type="ORF">LPJ64_000510</name>
</gene>
<evidence type="ECO:0000256" key="1">
    <source>
        <dbReference type="ARBA" id="ARBA00006622"/>
    </source>
</evidence>
<evidence type="ECO:0000256" key="5">
    <source>
        <dbReference type="ARBA" id="ARBA00023002"/>
    </source>
</evidence>
<accession>A0A9W8CLG1</accession>
<dbReference type="GO" id="GO:0019448">
    <property type="term" value="P:L-cysteine catabolic process"/>
    <property type="evidence" value="ECO:0007669"/>
    <property type="project" value="TreeGrafter"/>
</dbReference>
<feature type="cross-link" description="3'-(S-cysteinyl)-tyrosine (Cys-Tyr)" evidence="7">
    <location>
        <begin position="119"/>
        <end position="187"/>
    </location>
</feature>
<dbReference type="SUPFAM" id="SSF51182">
    <property type="entry name" value="RmlC-like cupins"/>
    <property type="match status" value="1"/>
</dbReference>
<evidence type="ECO:0000256" key="10">
    <source>
        <dbReference type="SAM" id="MobiDB-lite"/>
    </source>
</evidence>
<keyword evidence="6 8" id="KW-0408">Iron</keyword>
<comment type="cofactor">
    <cofactor evidence="9">
        <name>Fe cation</name>
        <dbReference type="ChEBI" id="CHEBI:24875"/>
    </cofactor>
    <text evidence="9">Binds 1 Fe cation per subunit.</text>
</comment>
<dbReference type="PANTHER" id="PTHR12918:SF1">
    <property type="entry name" value="CYSTEINE DIOXYGENASE TYPE 1"/>
    <property type="match status" value="1"/>
</dbReference>
<feature type="binding site" evidence="8">
    <location>
        <position position="170"/>
    </location>
    <ligand>
        <name>Fe cation</name>
        <dbReference type="ChEBI" id="CHEBI:24875"/>
        <note>catalytic</note>
    </ligand>
</feature>
<keyword evidence="3 8" id="KW-0479">Metal-binding</keyword>
<comment type="catalytic activity">
    <reaction evidence="9">
        <text>L-cysteine + O2 = 3-sulfino-L-alanine + H(+)</text>
        <dbReference type="Rhea" id="RHEA:20441"/>
        <dbReference type="ChEBI" id="CHEBI:15378"/>
        <dbReference type="ChEBI" id="CHEBI:15379"/>
        <dbReference type="ChEBI" id="CHEBI:35235"/>
        <dbReference type="ChEBI" id="CHEBI:61085"/>
        <dbReference type="EC" id="1.13.11.20"/>
    </reaction>
</comment>
<dbReference type="GO" id="GO:0017172">
    <property type="term" value="F:cysteine dioxygenase activity"/>
    <property type="evidence" value="ECO:0007669"/>
    <property type="project" value="UniProtKB-UniRule"/>
</dbReference>
<keyword evidence="12" id="KW-1185">Reference proteome</keyword>